<proteinExistence type="predicted"/>
<reference evidence="1" key="1">
    <citation type="submission" date="2020-11" db="EMBL/GenBank/DDBJ databases">
        <authorList>
            <consortium name="DOE Joint Genome Institute"/>
            <person name="Ahrendt S."/>
            <person name="Riley R."/>
            <person name="Andreopoulos W."/>
            <person name="LaButti K."/>
            <person name="Pangilinan J."/>
            <person name="Ruiz-duenas F.J."/>
            <person name="Barrasa J.M."/>
            <person name="Sanchez-Garcia M."/>
            <person name="Camarero S."/>
            <person name="Miyauchi S."/>
            <person name="Serrano A."/>
            <person name="Linde D."/>
            <person name="Babiker R."/>
            <person name="Drula E."/>
            <person name="Ayuso-Fernandez I."/>
            <person name="Pacheco R."/>
            <person name="Padilla G."/>
            <person name="Ferreira P."/>
            <person name="Barriuso J."/>
            <person name="Kellner H."/>
            <person name="Castanera R."/>
            <person name="Alfaro M."/>
            <person name="Ramirez L."/>
            <person name="Pisabarro A.G."/>
            <person name="Kuo A."/>
            <person name="Tritt A."/>
            <person name="Lipzen A."/>
            <person name="He G."/>
            <person name="Yan M."/>
            <person name="Ng V."/>
            <person name="Cullen D."/>
            <person name="Martin F."/>
            <person name="Rosso M.-N."/>
            <person name="Henrissat B."/>
            <person name="Hibbett D."/>
            <person name="Martinez A.T."/>
            <person name="Grigoriev I.V."/>
        </authorList>
    </citation>
    <scope>NUCLEOTIDE SEQUENCE</scope>
    <source>
        <strain evidence="1">AH 44721</strain>
    </source>
</reference>
<accession>A0A9P5TGB5</accession>
<comment type="caution">
    <text evidence="1">The sequence shown here is derived from an EMBL/GenBank/DDBJ whole genome shotgun (WGS) entry which is preliminary data.</text>
</comment>
<gene>
    <name evidence="1" type="ORF">CPB84DRAFT_1852600</name>
</gene>
<sequence length="177" mass="20376">MDRDLLLYLSQNIPSTLHMLHDTPPEVRQCIYHATLCRQERGKQWLQKRHAEVYQECTRRKAMDRRWWVRCLCTEKGPYVPSPPPVALTACQALHTHICEHASSELPLSDPMVILQVIHSPRADLVSTSFPIVPFYSSDRNPGVTQYFPAEPSLPFQLVQQWDHSEEGAGEEDGIHH</sequence>
<dbReference type="AlphaFoldDB" id="A0A9P5TGB5"/>
<keyword evidence="2" id="KW-1185">Reference proteome</keyword>
<dbReference type="EMBL" id="JADNYJ010000167">
    <property type="protein sequence ID" value="KAF8877662.1"/>
    <property type="molecule type" value="Genomic_DNA"/>
</dbReference>
<evidence type="ECO:0000313" key="1">
    <source>
        <dbReference type="EMBL" id="KAF8877662.1"/>
    </source>
</evidence>
<protein>
    <submittedName>
        <fullName evidence="1">Uncharacterized protein</fullName>
    </submittedName>
</protein>
<organism evidence="1 2">
    <name type="scientific">Gymnopilus junonius</name>
    <name type="common">Spectacular rustgill mushroom</name>
    <name type="synonym">Gymnopilus spectabilis subsp. junonius</name>
    <dbReference type="NCBI Taxonomy" id="109634"/>
    <lineage>
        <taxon>Eukaryota</taxon>
        <taxon>Fungi</taxon>
        <taxon>Dikarya</taxon>
        <taxon>Basidiomycota</taxon>
        <taxon>Agaricomycotina</taxon>
        <taxon>Agaricomycetes</taxon>
        <taxon>Agaricomycetidae</taxon>
        <taxon>Agaricales</taxon>
        <taxon>Agaricineae</taxon>
        <taxon>Hymenogastraceae</taxon>
        <taxon>Gymnopilus</taxon>
    </lineage>
</organism>
<dbReference type="Proteomes" id="UP000724874">
    <property type="component" value="Unassembled WGS sequence"/>
</dbReference>
<name>A0A9P5TGB5_GYMJU</name>
<evidence type="ECO:0000313" key="2">
    <source>
        <dbReference type="Proteomes" id="UP000724874"/>
    </source>
</evidence>